<keyword evidence="1 4" id="KW-0808">Transferase</keyword>
<evidence type="ECO:0000256" key="1">
    <source>
        <dbReference type="ARBA" id="ARBA00022679"/>
    </source>
</evidence>
<dbReference type="GO" id="GO:0016747">
    <property type="term" value="F:acyltransferase activity, transferring groups other than amino-acyl groups"/>
    <property type="evidence" value="ECO:0007669"/>
    <property type="project" value="InterPro"/>
</dbReference>
<dbReference type="InterPro" id="IPR000182">
    <property type="entry name" value="GNAT_dom"/>
</dbReference>
<evidence type="ECO:0000256" key="2">
    <source>
        <dbReference type="ARBA" id="ARBA00023315"/>
    </source>
</evidence>
<reference evidence="4 5" key="1">
    <citation type="submission" date="2020-04" db="EMBL/GenBank/DDBJ databases">
        <title>Sequencing and Assembly of C. fimi.</title>
        <authorList>
            <person name="Ramsey A.R."/>
        </authorList>
    </citation>
    <scope>NUCLEOTIDE SEQUENCE [LARGE SCALE GENOMIC DNA]</scope>
    <source>
        <strain evidence="4 5">SB</strain>
    </source>
</reference>
<evidence type="ECO:0000313" key="5">
    <source>
        <dbReference type="Proteomes" id="UP000562124"/>
    </source>
</evidence>
<protein>
    <submittedName>
        <fullName evidence="4">GNAT family N-acetyltransferase</fullName>
    </submittedName>
</protein>
<gene>
    <name evidence="4" type="ORF">HIR71_03925</name>
</gene>
<dbReference type="SUPFAM" id="SSF55729">
    <property type="entry name" value="Acyl-CoA N-acyltransferases (Nat)"/>
    <property type="match status" value="2"/>
</dbReference>
<keyword evidence="2" id="KW-0012">Acyltransferase</keyword>
<dbReference type="PANTHER" id="PTHR43420">
    <property type="entry name" value="ACETYLTRANSFERASE"/>
    <property type="match status" value="1"/>
</dbReference>
<dbReference type="RefSeq" id="WP_169323640.1">
    <property type="nucleotide sequence ID" value="NZ_JABCJJ010000004.1"/>
</dbReference>
<organism evidence="4 5">
    <name type="scientific">Cellulomonas fimi</name>
    <dbReference type="NCBI Taxonomy" id="1708"/>
    <lineage>
        <taxon>Bacteria</taxon>
        <taxon>Bacillati</taxon>
        <taxon>Actinomycetota</taxon>
        <taxon>Actinomycetes</taxon>
        <taxon>Micrococcales</taxon>
        <taxon>Cellulomonadaceae</taxon>
        <taxon>Cellulomonas</taxon>
    </lineage>
</organism>
<feature type="domain" description="N-acetyltransferase" evidence="3">
    <location>
        <begin position="33"/>
        <end position="187"/>
    </location>
</feature>
<dbReference type="EMBL" id="JABCJJ010000004">
    <property type="protein sequence ID" value="NMR19374.1"/>
    <property type="molecule type" value="Genomic_DNA"/>
</dbReference>
<keyword evidence="5" id="KW-1185">Reference proteome</keyword>
<name>A0A7Y0LWU2_CELFI</name>
<dbReference type="Gene3D" id="3.40.630.30">
    <property type="match status" value="1"/>
</dbReference>
<dbReference type="PROSITE" id="PS51186">
    <property type="entry name" value="GNAT"/>
    <property type="match status" value="2"/>
</dbReference>
<accession>A0A7Y0LWU2</accession>
<evidence type="ECO:0000259" key="3">
    <source>
        <dbReference type="PROSITE" id="PS51186"/>
    </source>
</evidence>
<evidence type="ECO:0000313" key="4">
    <source>
        <dbReference type="EMBL" id="NMR19374.1"/>
    </source>
</evidence>
<dbReference type="InterPro" id="IPR050680">
    <property type="entry name" value="YpeA/RimI_acetyltransf"/>
</dbReference>
<dbReference type="CDD" id="cd04301">
    <property type="entry name" value="NAT_SF"/>
    <property type="match status" value="1"/>
</dbReference>
<feature type="domain" description="N-acetyltransferase" evidence="3">
    <location>
        <begin position="199"/>
        <end position="353"/>
    </location>
</feature>
<comment type="caution">
    <text evidence="4">The sequence shown here is derived from an EMBL/GenBank/DDBJ whole genome shotgun (WGS) entry which is preliminary data.</text>
</comment>
<dbReference type="Pfam" id="PF00583">
    <property type="entry name" value="Acetyltransf_1"/>
    <property type="match status" value="1"/>
</dbReference>
<dbReference type="Proteomes" id="UP000562124">
    <property type="component" value="Unassembled WGS sequence"/>
</dbReference>
<proteinExistence type="predicted"/>
<dbReference type="PANTHER" id="PTHR43420:SF47">
    <property type="entry name" value="N-ACETYLTRANSFERASE DOMAIN-CONTAINING PROTEIN"/>
    <property type="match status" value="1"/>
</dbReference>
<dbReference type="InterPro" id="IPR016181">
    <property type="entry name" value="Acyl_CoA_acyltransferase"/>
</dbReference>
<dbReference type="AlphaFoldDB" id="A0A7Y0LWU2"/>
<sequence length="353" mass="38241">MSTSSTQPAAASPLVVRAAAPRTVPTPAPVAGLVWRPLTLADATALTALVGRVEDADEPPYRTSPDEVLEWLEGSWKDLARDTLGAVEPDGTLRAFGFAEVSPGDVSIIRAYLHGGVDPARRGQGIGRGLLHWLDARGRQLLVESGRDAPARLMTFLENDSEAERRLYAAGGFAPRRWYTTMRRDLATPSPQASLASGLRLVPWGEELDDAVRLAHNEAFADHWGSQPRTAEQWRSGRPAFAPGWSFAVLDDDAAEDGRPAVAGYLMSARFEHDWPVRGYTFGYVSQLGVRRPWRGRGVAVALLAAAMDAYRADGLEHAVLDVDTENPTGAHGLYARVGFEPTSGSVMYSIEI</sequence>